<gene>
    <name evidence="8" type="ORF">AMSG_01998</name>
</gene>
<dbReference type="InterPro" id="IPR036390">
    <property type="entry name" value="WH_DNA-bd_sf"/>
</dbReference>
<proteinExistence type="inferred from homology"/>
<dbReference type="eggNOG" id="KOG2166">
    <property type="taxonomic scope" value="Eukaryota"/>
</dbReference>
<dbReference type="InterPro" id="IPR036388">
    <property type="entry name" value="WH-like_DNA-bd_sf"/>
</dbReference>
<comment type="similarity">
    <text evidence="1 4 5">Belongs to the cullin family.</text>
</comment>
<evidence type="ECO:0000256" key="3">
    <source>
        <dbReference type="ARBA" id="ARBA00022843"/>
    </source>
</evidence>
<dbReference type="OMA" id="MAHFEDF"/>
<dbReference type="Pfam" id="PF26557">
    <property type="entry name" value="Cullin_AB"/>
    <property type="match status" value="1"/>
</dbReference>
<dbReference type="Gene3D" id="1.10.10.10">
    <property type="entry name" value="Winged helix-like DNA-binding domain superfamily/Winged helix DNA-binding domain"/>
    <property type="match status" value="1"/>
</dbReference>
<dbReference type="SUPFAM" id="SSF75632">
    <property type="entry name" value="Cullin homology domain"/>
    <property type="match status" value="1"/>
</dbReference>
<dbReference type="InterPro" id="IPR045093">
    <property type="entry name" value="Cullin"/>
</dbReference>
<feature type="domain" description="Cullin family profile" evidence="7">
    <location>
        <begin position="180"/>
        <end position="405"/>
    </location>
</feature>
<keyword evidence="2" id="KW-1017">Isopeptide bond</keyword>
<feature type="compositionally biased region" description="Low complexity" evidence="6">
    <location>
        <begin position="110"/>
        <end position="119"/>
    </location>
</feature>
<dbReference type="FunFam" id="1.10.10.10:FF:000014">
    <property type="entry name" value="Cullin 1"/>
    <property type="match status" value="1"/>
</dbReference>
<dbReference type="SMART" id="SM00182">
    <property type="entry name" value="CULLIN"/>
    <property type="match status" value="1"/>
</dbReference>
<dbReference type="RefSeq" id="XP_013761031.1">
    <property type="nucleotide sequence ID" value="XM_013905577.1"/>
</dbReference>
<evidence type="ECO:0000256" key="1">
    <source>
        <dbReference type="ARBA" id="ARBA00006019"/>
    </source>
</evidence>
<keyword evidence="9" id="KW-1185">Reference proteome</keyword>
<dbReference type="Gene3D" id="3.30.230.130">
    <property type="entry name" value="Cullin, Chain C, Domain 2"/>
    <property type="match status" value="1"/>
</dbReference>
<organism evidence="8 9">
    <name type="scientific">Thecamonas trahens ATCC 50062</name>
    <dbReference type="NCBI Taxonomy" id="461836"/>
    <lineage>
        <taxon>Eukaryota</taxon>
        <taxon>Apusozoa</taxon>
        <taxon>Apusomonadida</taxon>
        <taxon>Apusomonadidae</taxon>
        <taxon>Thecamonas</taxon>
    </lineage>
</organism>
<dbReference type="InterPro" id="IPR016158">
    <property type="entry name" value="Cullin_homology"/>
</dbReference>
<dbReference type="GO" id="GO:0031625">
    <property type="term" value="F:ubiquitin protein ligase binding"/>
    <property type="evidence" value="ECO:0007669"/>
    <property type="project" value="InterPro"/>
</dbReference>
<dbReference type="Pfam" id="PF00888">
    <property type="entry name" value="Cullin"/>
    <property type="match status" value="1"/>
</dbReference>
<sequence>MCRLYEKVEVRLAEEVDRVARYLHHSTLERLTKTCETVMVAQHIDKIQAEFPSMLTQDKQDDLRRLYNLLARIENGLGPLRDIFRNHVRDDGLARIEALNNVNDDDDDGAAASSSTAAASKDEKKKRSSKKQEFKSYVETLIAVHDRYWSLIVNVFAEDNGFAVEMNKAFDHFMNLEGNRSPEYLSLYIDDKLKKGAKGVTEDEKSAIIDKCLILFRRIEEKDMFERYYKNHLAKRLLSGRSASNDAEREVITKLKSECGMSFTHKLEGMFKDVQLSADIMDKFGESELAKNLGITLSVQVLTTGFWPQVAGSCILPPEIAKCQEVFKQFYLNSHSGRVLNWQSTQGTADLKATFGGKTKEISVSTTQMAILCLFNQADSMTFTEIRDATELDIVALKRDLLSLACAKYKILTKEPKSKKIKPDDVFTFNETFKCKLFKFKIPQVVTKESSREREVTIRKVDDDRKFKIDAAIVRIMKARKTLDHANLVAAVIKQLKARFTPNPPVIKKQIETLIERGYLERDPKSRKQYNYLA</sequence>
<dbReference type="STRING" id="461836.A0A0L0DUS5"/>
<evidence type="ECO:0000256" key="6">
    <source>
        <dbReference type="SAM" id="MobiDB-lite"/>
    </source>
</evidence>
<reference evidence="8 9" key="1">
    <citation type="submission" date="2010-05" db="EMBL/GenBank/DDBJ databases">
        <title>The Genome Sequence of Thecamonas trahens ATCC 50062.</title>
        <authorList>
            <consortium name="The Broad Institute Genome Sequencing Platform"/>
            <person name="Russ C."/>
            <person name="Cuomo C."/>
            <person name="Shea T."/>
            <person name="Young S.K."/>
            <person name="Zeng Q."/>
            <person name="Koehrsen M."/>
            <person name="Haas B."/>
            <person name="Borodovsky M."/>
            <person name="Guigo R."/>
            <person name="Alvarado L."/>
            <person name="Berlin A."/>
            <person name="Bochicchio J."/>
            <person name="Borenstein D."/>
            <person name="Chapman S."/>
            <person name="Chen Z."/>
            <person name="Freedman E."/>
            <person name="Gellesch M."/>
            <person name="Goldberg J."/>
            <person name="Griggs A."/>
            <person name="Gujja S."/>
            <person name="Heilman E."/>
            <person name="Heiman D."/>
            <person name="Hepburn T."/>
            <person name="Howarth C."/>
            <person name="Jen D."/>
            <person name="Larson L."/>
            <person name="Mehta T."/>
            <person name="Park D."/>
            <person name="Pearson M."/>
            <person name="Roberts A."/>
            <person name="Saif S."/>
            <person name="Shenoy N."/>
            <person name="Sisk P."/>
            <person name="Stolte C."/>
            <person name="Sykes S."/>
            <person name="Thomson T."/>
            <person name="Walk T."/>
            <person name="White J."/>
            <person name="Yandava C."/>
            <person name="Burger G."/>
            <person name="Gray M.W."/>
            <person name="Holland P.W.H."/>
            <person name="King N."/>
            <person name="Lang F.B.F."/>
            <person name="Roger A.J."/>
            <person name="Ruiz-Trillo I."/>
            <person name="Lander E."/>
            <person name="Nusbaum C."/>
        </authorList>
    </citation>
    <scope>NUCLEOTIDE SEQUENCE [LARGE SCALE GENOMIC DNA]</scope>
    <source>
        <strain evidence="8 9">ATCC 50062</strain>
    </source>
</reference>
<dbReference type="PROSITE" id="PS50069">
    <property type="entry name" value="CULLIN_2"/>
    <property type="match status" value="1"/>
</dbReference>
<dbReference type="GO" id="GO:0031461">
    <property type="term" value="C:cullin-RING ubiquitin ligase complex"/>
    <property type="evidence" value="ECO:0007669"/>
    <property type="project" value="InterPro"/>
</dbReference>
<evidence type="ECO:0000256" key="2">
    <source>
        <dbReference type="ARBA" id="ARBA00022499"/>
    </source>
</evidence>
<dbReference type="InterPro" id="IPR016159">
    <property type="entry name" value="Cullin_repeat-like_dom_sf"/>
</dbReference>
<dbReference type="SMART" id="SM00884">
    <property type="entry name" value="Cullin_Nedd8"/>
    <property type="match status" value="1"/>
</dbReference>
<evidence type="ECO:0000256" key="5">
    <source>
        <dbReference type="RuleBase" id="RU003829"/>
    </source>
</evidence>
<feature type="region of interest" description="Disordered" evidence="6">
    <location>
        <begin position="104"/>
        <end position="126"/>
    </location>
</feature>
<dbReference type="SUPFAM" id="SSF74788">
    <property type="entry name" value="Cullin repeat-like"/>
    <property type="match status" value="1"/>
</dbReference>
<evidence type="ECO:0000259" key="7">
    <source>
        <dbReference type="PROSITE" id="PS50069"/>
    </source>
</evidence>
<dbReference type="InterPro" id="IPR016157">
    <property type="entry name" value="Cullin_CS"/>
</dbReference>
<dbReference type="InterPro" id="IPR036317">
    <property type="entry name" value="Cullin_homology_sf"/>
</dbReference>
<dbReference type="PANTHER" id="PTHR11932">
    <property type="entry name" value="CULLIN"/>
    <property type="match status" value="1"/>
</dbReference>
<dbReference type="PROSITE" id="PS01256">
    <property type="entry name" value="CULLIN_1"/>
    <property type="match status" value="1"/>
</dbReference>
<dbReference type="Proteomes" id="UP000054408">
    <property type="component" value="Unassembled WGS sequence"/>
</dbReference>
<evidence type="ECO:0000313" key="9">
    <source>
        <dbReference type="Proteomes" id="UP000054408"/>
    </source>
</evidence>
<dbReference type="EMBL" id="GL349440">
    <property type="protein sequence ID" value="KNC55985.1"/>
    <property type="molecule type" value="Genomic_DNA"/>
</dbReference>
<dbReference type="InterPro" id="IPR019559">
    <property type="entry name" value="Cullin_neddylation_domain"/>
</dbReference>
<dbReference type="GeneID" id="25561710"/>
<dbReference type="InterPro" id="IPR059120">
    <property type="entry name" value="Cullin-like_AB"/>
</dbReference>
<dbReference type="Pfam" id="PF10557">
    <property type="entry name" value="Cullin_Nedd8"/>
    <property type="match status" value="1"/>
</dbReference>
<name>A0A0L0DUS5_THETB</name>
<dbReference type="FunFam" id="1.20.1310.10:FF:000002">
    <property type="entry name" value="cullin-3 isoform X1"/>
    <property type="match status" value="1"/>
</dbReference>
<dbReference type="Gene3D" id="1.20.1310.10">
    <property type="entry name" value="Cullin Repeats"/>
    <property type="match status" value="3"/>
</dbReference>
<evidence type="ECO:0000313" key="8">
    <source>
        <dbReference type="EMBL" id="KNC55985.1"/>
    </source>
</evidence>
<evidence type="ECO:0000256" key="4">
    <source>
        <dbReference type="PROSITE-ProRule" id="PRU00330"/>
    </source>
</evidence>
<dbReference type="AlphaFoldDB" id="A0A0L0DUS5"/>
<dbReference type="SUPFAM" id="SSF46785">
    <property type="entry name" value="Winged helix' DNA-binding domain"/>
    <property type="match status" value="1"/>
</dbReference>
<accession>A0A0L0DUS5</accession>
<protein>
    <submittedName>
        <fullName evidence="8">Cullin-3</fullName>
    </submittedName>
</protein>
<keyword evidence="3" id="KW-0832">Ubl conjugation</keyword>
<dbReference type="GO" id="GO:0006511">
    <property type="term" value="P:ubiquitin-dependent protein catabolic process"/>
    <property type="evidence" value="ECO:0007669"/>
    <property type="project" value="InterPro"/>
</dbReference>
<dbReference type="OrthoDB" id="27073at2759"/>
<dbReference type="InterPro" id="IPR001373">
    <property type="entry name" value="Cullin_N"/>
</dbReference>